<dbReference type="AlphaFoldDB" id="A0A9P4XVG0"/>
<dbReference type="InterPro" id="IPR044862">
    <property type="entry name" value="Pro_4_hyd_alph_FE2OG_OXY"/>
</dbReference>
<keyword evidence="2" id="KW-0479">Metal-binding</keyword>
<evidence type="ECO:0000256" key="3">
    <source>
        <dbReference type="ARBA" id="ARBA00022964"/>
    </source>
</evidence>
<dbReference type="GO" id="GO:0031418">
    <property type="term" value="F:L-ascorbic acid binding"/>
    <property type="evidence" value="ECO:0007669"/>
    <property type="project" value="InterPro"/>
</dbReference>
<dbReference type="PANTHER" id="PTHR10869:SF246">
    <property type="entry name" value="TRANSMEMBRANE PROLYL 4-HYDROXYLASE"/>
    <property type="match status" value="1"/>
</dbReference>
<dbReference type="RefSeq" id="XP_040772707.1">
    <property type="nucleotide sequence ID" value="XM_040919191.1"/>
</dbReference>
<evidence type="ECO:0000256" key="1">
    <source>
        <dbReference type="ARBA" id="ARBA00001961"/>
    </source>
</evidence>
<dbReference type="GO" id="GO:0004656">
    <property type="term" value="F:procollagen-proline 4-dioxygenase activity"/>
    <property type="evidence" value="ECO:0007669"/>
    <property type="project" value="TreeGrafter"/>
</dbReference>
<keyword evidence="5" id="KW-0408">Iron</keyword>
<dbReference type="Pfam" id="PF13640">
    <property type="entry name" value="2OG-FeII_Oxy_3"/>
    <property type="match status" value="1"/>
</dbReference>
<name>A0A9P4XVG0_CRYP1</name>
<evidence type="ECO:0000313" key="7">
    <source>
        <dbReference type="EMBL" id="KAF3761728.1"/>
    </source>
</evidence>
<protein>
    <recommendedName>
        <fullName evidence="6">Fe2OG dioxygenase domain-containing protein</fullName>
    </recommendedName>
</protein>
<keyword evidence="3" id="KW-0223">Dioxygenase</keyword>
<evidence type="ECO:0000256" key="2">
    <source>
        <dbReference type="ARBA" id="ARBA00022723"/>
    </source>
</evidence>
<dbReference type="InterPro" id="IPR005123">
    <property type="entry name" value="Oxoglu/Fe-dep_dioxygenase_dom"/>
</dbReference>
<dbReference type="EMBL" id="MU032351">
    <property type="protein sequence ID" value="KAF3761728.1"/>
    <property type="molecule type" value="Genomic_DNA"/>
</dbReference>
<dbReference type="Proteomes" id="UP000803844">
    <property type="component" value="Unassembled WGS sequence"/>
</dbReference>
<gene>
    <name evidence="7" type="ORF">M406DRAFT_295411</name>
</gene>
<reference evidence="7" key="1">
    <citation type="journal article" date="2020" name="Phytopathology">
        <title>Genome sequence of the chestnut blight fungus Cryphonectria parasitica EP155: A fundamental resource for an archetypical invasive plant pathogen.</title>
        <authorList>
            <person name="Crouch J.A."/>
            <person name="Dawe A."/>
            <person name="Aerts A."/>
            <person name="Barry K."/>
            <person name="Churchill A.C.L."/>
            <person name="Grimwood J."/>
            <person name="Hillman B."/>
            <person name="Milgroom M.G."/>
            <person name="Pangilinan J."/>
            <person name="Smith M."/>
            <person name="Salamov A."/>
            <person name="Schmutz J."/>
            <person name="Yadav J."/>
            <person name="Grigoriev I.V."/>
            <person name="Nuss D."/>
        </authorList>
    </citation>
    <scope>NUCLEOTIDE SEQUENCE</scope>
    <source>
        <strain evidence="7">EP155</strain>
    </source>
</reference>
<comment type="cofactor">
    <cofactor evidence="1">
        <name>L-ascorbate</name>
        <dbReference type="ChEBI" id="CHEBI:38290"/>
    </cofactor>
</comment>
<dbReference type="GO" id="GO:0005506">
    <property type="term" value="F:iron ion binding"/>
    <property type="evidence" value="ECO:0007669"/>
    <property type="project" value="InterPro"/>
</dbReference>
<keyword evidence="8" id="KW-1185">Reference proteome</keyword>
<dbReference type="InterPro" id="IPR045054">
    <property type="entry name" value="P4HA-like"/>
</dbReference>
<feature type="domain" description="Fe2OG dioxygenase" evidence="6">
    <location>
        <begin position="104"/>
        <end position="240"/>
    </location>
</feature>
<dbReference type="GO" id="GO:0005783">
    <property type="term" value="C:endoplasmic reticulum"/>
    <property type="evidence" value="ECO:0007669"/>
    <property type="project" value="TreeGrafter"/>
</dbReference>
<dbReference type="SMART" id="SM00702">
    <property type="entry name" value="P4Hc"/>
    <property type="match status" value="1"/>
</dbReference>
<evidence type="ECO:0000313" key="8">
    <source>
        <dbReference type="Proteomes" id="UP000803844"/>
    </source>
</evidence>
<evidence type="ECO:0000256" key="4">
    <source>
        <dbReference type="ARBA" id="ARBA00023002"/>
    </source>
</evidence>
<proteinExistence type="predicted"/>
<keyword evidence="4" id="KW-0560">Oxidoreductase</keyword>
<comment type="caution">
    <text evidence="7">The sequence shown here is derived from an EMBL/GenBank/DDBJ whole genome shotgun (WGS) entry which is preliminary data.</text>
</comment>
<dbReference type="PROSITE" id="PS51471">
    <property type="entry name" value="FE2OG_OXY"/>
    <property type="match status" value="1"/>
</dbReference>
<dbReference type="GeneID" id="63836320"/>
<dbReference type="Gene3D" id="2.60.120.620">
    <property type="entry name" value="q2cbj1_9rhob like domain"/>
    <property type="match status" value="1"/>
</dbReference>
<organism evidence="7 8">
    <name type="scientific">Cryphonectria parasitica (strain ATCC 38755 / EP155)</name>
    <dbReference type="NCBI Taxonomy" id="660469"/>
    <lineage>
        <taxon>Eukaryota</taxon>
        <taxon>Fungi</taxon>
        <taxon>Dikarya</taxon>
        <taxon>Ascomycota</taxon>
        <taxon>Pezizomycotina</taxon>
        <taxon>Sordariomycetes</taxon>
        <taxon>Sordariomycetidae</taxon>
        <taxon>Diaporthales</taxon>
        <taxon>Cryphonectriaceae</taxon>
        <taxon>Cryphonectria-Endothia species complex</taxon>
        <taxon>Cryphonectria</taxon>
    </lineage>
</organism>
<evidence type="ECO:0000259" key="6">
    <source>
        <dbReference type="PROSITE" id="PS51471"/>
    </source>
</evidence>
<accession>A0A9P4XVG0</accession>
<sequence length="242" mass="27516">MSKHDQLRAQYAESCPDHRFKTKIFSSDPVIMYLEDYLSQPEIEYLIATADPYYQQSPVSKGHQLMAYDYEIRSSMSAVLPDDPVVRCIEKRSVDFQGFMSVKHLEDIQVVKYEVGDHFRPHFDWFAGMDNPRHSTIFVYLSCDSGRPEETERDNIGQCKGGATQFPHYEGRFPSGWCGLIDCHDNSGAGGVGFKPIPGNAVFWENYYSNGTGHPGVWHAGMPVTEGRKLGLNIFTRKNPLY</sequence>
<evidence type="ECO:0000256" key="5">
    <source>
        <dbReference type="ARBA" id="ARBA00023004"/>
    </source>
</evidence>
<dbReference type="OrthoDB" id="420380at2759"/>
<dbReference type="PANTHER" id="PTHR10869">
    <property type="entry name" value="PROLYL 4-HYDROXYLASE ALPHA SUBUNIT"/>
    <property type="match status" value="1"/>
</dbReference>
<dbReference type="InterPro" id="IPR006620">
    <property type="entry name" value="Pro_4_hyd_alph"/>
</dbReference>